<dbReference type="Pfam" id="PF24570">
    <property type="entry name" value="BACK_BPM_SPOP"/>
    <property type="match status" value="1"/>
</dbReference>
<feature type="domain" description="MATH" evidence="3">
    <location>
        <begin position="26"/>
        <end position="154"/>
    </location>
</feature>
<dbReference type="PANTHER" id="PTHR26379:SF498">
    <property type="entry name" value="OS10G0425700 PROTEIN"/>
    <property type="match status" value="1"/>
</dbReference>
<dbReference type="InterPro" id="IPR000210">
    <property type="entry name" value="BTB/POZ_dom"/>
</dbReference>
<dbReference type="AlphaFoldDB" id="A0ABC8XV49"/>
<evidence type="ECO:0000259" key="3">
    <source>
        <dbReference type="PROSITE" id="PS50144"/>
    </source>
</evidence>
<dbReference type="PANTHER" id="PTHR26379">
    <property type="entry name" value="BTB/POZ AND MATH DOMAIN-CONTAINING PROTEIN 1"/>
    <property type="match status" value="1"/>
</dbReference>
<dbReference type="InterPro" id="IPR008974">
    <property type="entry name" value="TRAF-like"/>
</dbReference>
<dbReference type="SUPFAM" id="SSF49599">
    <property type="entry name" value="TRAF domain-like"/>
    <property type="match status" value="1"/>
</dbReference>
<dbReference type="Pfam" id="PF22486">
    <property type="entry name" value="MATH_2"/>
    <property type="match status" value="1"/>
</dbReference>
<evidence type="ECO:0000313" key="4">
    <source>
        <dbReference type="EMBL" id="CAL4933464.1"/>
    </source>
</evidence>
<dbReference type="InterPro" id="IPR002083">
    <property type="entry name" value="MATH/TRAF_dom"/>
</dbReference>
<name>A0ABC8XV49_9POAL</name>
<evidence type="ECO:0000313" key="5">
    <source>
        <dbReference type="Proteomes" id="UP001497457"/>
    </source>
</evidence>
<dbReference type="PROSITE" id="PS50144">
    <property type="entry name" value="MATH"/>
    <property type="match status" value="1"/>
</dbReference>
<accession>A0ABC8XV49</accession>
<comment type="similarity">
    <text evidence="2">Belongs to the Tdpoz family.</text>
</comment>
<gene>
    <name evidence="4" type="ORF">URODEC1_LOCUS28142</name>
</gene>
<comment type="pathway">
    <text evidence="1">Protein modification; protein ubiquitination.</text>
</comment>
<reference evidence="4" key="1">
    <citation type="submission" date="2024-10" db="EMBL/GenBank/DDBJ databases">
        <authorList>
            <person name="Ryan C."/>
        </authorList>
    </citation>
    <scope>NUCLEOTIDE SEQUENCE [LARGE SCALE GENOMIC DNA]</scope>
</reference>
<dbReference type="InterPro" id="IPR045005">
    <property type="entry name" value="BPM1-6"/>
</dbReference>
<keyword evidence="5" id="KW-1185">Reference proteome</keyword>
<organism evidence="4 5">
    <name type="scientific">Urochloa decumbens</name>
    <dbReference type="NCBI Taxonomy" id="240449"/>
    <lineage>
        <taxon>Eukaryota</taxon>
        <taxon>Viridiplantae</taxon>
        <taxon>Streptophyta</taxon>
        <taxon>Embryophyta</taxon>
        <taxon>Tracheophyta</taxon>
        <taxon>Spermatophyta</taxon>
        <taxon>Magnoliopsida</taxon>
        <taxon>Liliopsida</taxon>
        <taxon>Poales</taxon>
        <taxon>Poaceae</taxon>
        <taxon>PACMAD clade</taxon>
        <taxon>Panicoideae</taxon>
        <taxon>Panicodae</taxon>
        <taxon>Paniceae</taxon>
        <taxon>Melinidinae</taxon>
        <taxon>Urochloa</taxon>
    </lineage>
</organism>
<dbReference type="Gene3D" id="2.60.210.10">
    <property type="entry name" value="Apoptosis, Tumor Necrosis Factor Receptor Associated Protein 2, Chain A"/>
    <property type="match status" value="1"/>
</dbReference>
<protein>
    <recommendedName>
        <fullName evidence="3">MATH domain-containing protein</fullName>
    </recommendedName>
</protein>
<dbReference type="EMBL" id="OZ075125">
    <property type="protein sequence ID" value="CAL4933464.1"/>
    <property type="molecule type" value="Genomic_DNA"/>
</dbReference>
<dbReference type="Gene3D" id="1.25.40.420">
    <property type="match status" value="1"/>
</dbReference>
<proteinExistence type="inferred from homology"/>
<dbReference type="SUPFAM" id="SSF54695">
    <property type="entry name" value="POZ domain"/>
    <property type="match status" value="1"/>
</dbReference>
<evidence type="ECO:0000256" key="2">
    <source>
        <dbReference type="ARBA" id="ARBA00010846"/>
    </source>
</evidence>
<dbReference type="CDD" id="cd00121">
    <property type="entry name" value="MATH"/>
    <property type="match status" value="1"/>
</dbReference>
<dbReference type="Proteomes" id="UP001497457">
    <property type="component" value="Chromosome 15b"/>
</dbReference>
<dbReference type="Gene3D" id="3.30.710.10">
    <property type="entry name" value="Potassium Channel Kv1.1, Chain A"/>
    <property type="match status" value="2"/>
</dbReference>
<dbReference type="InterPro" id="IPR011333">
    <property type="entry name" value="SKP1/BTB/POZ_sf"/>
</dbReference>
<dbReference type="Pfam" id="PF00651">
    <property type="entry name" value="BTB"/>
    <property type="match status" value="1"/>
</dbReference>
<sequence length="329" mass="36652">MPSPQLAAGDGSPTRSATATGGGAMCGYHLLKIVGYSRTKAVPSGNGIKSCPFSVGGRTWFVENFPNGPFEGYKSQFIYLMLVLDDTVAEDTKARVIISLLDQDGNLVPSYYSVNSKIVDFSMERTWRYPLIKTEVLEESEYLKDDSFTLRFDITVMKDVHTEETPFVALPPSDMHQHFGNLLLSKAGADVQFRVGNKTFSAHRALLTFMYTDTFPEMKGQEESAMAQNLLVAADRYFLERLKLICEDKLSKHIDTDSAVTILALAERHNCPGLKEACLQFVRSSKHLDAAMEIDGIGYITRSYPRVLKELMSKVIPHCLLKRKSRAGA</sequence>
<evidence type="ECO:0000256" key="1">
    <source>
        <dbReference type="ARBA" id="ARBA00004906"/>
    </source>
</evidence>
<dbReference type="InterPro" id="IPR056423">
    <property type="entry name" value="BACK_BPM_SPOP"/>
</dbReference>